<comment type="caution">
    <text evidence="9">The sequence shown here is derived from an EMBL/GenBank/DDBJ whole genome shotgun (WGS) entry which is preliminary data.</text>
</comment>
<dbReference type="Proteomes" id="UP001202328">
    <property type="component" value="Unassembled WGS sequence"/>
</dbReference>
<evidence type="ECO:0000256" key="2">
    <source>
        <dbReference type="ARBA" id="ARBA00008274"/>
    </source>
</evidence>
<evidence type="ECO:0000256" key="7">
    <source>
        <dbReference type="ARBA" id="ARBA00023010"/>
    </source>
</evidence>
<accession>A0AAD4TC89</accession>
<sequence length="87" mass="10282">MEAIDSAVDPLREFAKDSVRLVKRCHKPDRKEFTKDLFRSFIEVEKRCKSGRKQFIRFLLAYVRNEKGCHLPVLAHLNVHTLTAKWI</sequence>
<dbReference type="InterPro" id="IPR023391">
    <property type="entry name" value="Prot_translocase_SecE_dom_sf"/>
</dbReference>
<dbReference type="AlphaFoldDB" id="A0AAD4TC89"/>
<evidence type="ECO:0000313" key="9">
    <source>
        <dbReference type="EMBL" id="KAI3954163.1"/>
    </source>
</evidence>
<gene>
    <name evidence="9" type="ORF">MKW98_017987</name>
</gene>
<dbReference type="PANTHER" id="PTHR12309">
    <property type="entry name" value="SEC61 GAMMA SUBUNIT"/>
    <property type="match status" value="1"/>
</dbReference>
<comment type="similarity">
    <text evidence="2">Belongs to the SecE/SEC61-gamma family.</text>
</comment>
<evidence type="ECO:0000256" key="8">
    <source>
        <dbReference type="ARBA" id="ARBA00023136"/>
    </source>
</evidence>
<keyword evidence="4" id="KW-0812">Transmembrane</keyword>
<dbReference type="EMBL" id="JAJJMB010002020">
    <property type="protein sequence ID" value="KAI3954163.1"/>
    <property type="molecule type" value="Genomic_DNA"/>
</dbReference>
<keyword evidence="5" id="KW-0653">Protein transport</keyword>
<dbReference type="Gene3D" id="1.20.5.820">
    <property type="entry name" value="Preprotein translocase SecE subunit"/>
    <property type="match status" value="1"/>
</dbReference>
<evidence type="ECO:0000256" key="6">
    <source>
        <dbReference type="ARBA" id="ARBA00022989"/>
    </source>
</evidence>
<evidence type="ECO:0000313" key="10">
    <source>
        <dbReference type="Proteomes" id="UP001202328"/>
    </source>
</evidence>
<evidence type="ECO:0000256" key="3">
    <source>
        <dbReference type="ARBA" id="ARBA00022448"/>
    </source>
</evidence>
<name>A0AAD4TC89_9MAGN</name>
<keyword evidence="10" id="KW-1185">Reference proteome</keyword>
<organism evidence="9 10">
    <name type="scientific">Papaver atlanticum</name>
    <dbReference type="NCBI Taxonomy" id="357466"/>
    <lineage>
        <taxon>Eukaryota</taxon>
        <taxon>Viridiplantae</taxon>
        <taxon>Streptophyta</taxon>
        <taxon>Embryophyta</taxon>
        <taxon>Tracheophyta</taxon>
        <taxon>Spermatophyta</taxon>
        <taxon>Magnoliopsida</taxon>
        <taxon>Ranunculales</taxon>
        <taxon>Papaveraceae</taxon>
        <taxon>Papaveroideae</taxon>
        <taxon>Papaver</taxon>
    </lineage>
</organism>
<dbReference type="Pfam" id="PF00584">
    <property type="entry name" value="SecE"/>
    <property type="match status" value="1"/>
</dbReference>
<evidence type="ECO:0000256" key="4">
    <source>
        <dbReference type="ARBA" id="ARBA00022692"/>
    </source>
</evidence>
<reference evidence="9" key="1">
    <citation type="submission" date="2022-04" db="EMBL/GenBank/DDBJ databases">
        <title>A functionally conserved STORR gene fusion in Papaver species that diverged 16.8 million years ago.</title>
        <authorList>
            <person name="Catania T."/>
        </authorList>
    </citation>
    <scope>NUCLEOTIDE SEQUENCE</scope>
    <source>
        <strain evidence="9">S-188037</strain>
    </source>
</reference>
<proteinExistence type="inferred from homology"/>
<comment type="subcellular location">
    <subcellularLocation>
        <location evidence="1">Membrane</location>
    </subcellularLocation>
</comment>
<keyword evidence="7" id="KW-0811">Translocation</keyword>
<dbReference type="InterPro" id="IPR001901">
    <property type="entry name" value="Translocase_SecE/Sec61-g"/>
</dbReference>
<keyword evidence="6" id="KW-1133">Transmembrane helix</keyword>
<protein>
    <submittedName>
        <fullName evidence="9">Uncharacterized protein</fullName>
    </submittedName>
</protein>
<keyword evidence="8" id="KW-0472">Membrane</keyword>
<evidence type="ECO:0000256" key="5">
    <source>
        <dbReference type="ARBA" id="ARBA00022927"/>
    </source>
</evidence>
<evidence type="ECO:0000256" key="1">
    <source>
        <dbReference type="ARBA" id="ARBA00004370"/>
    </source>
</evidence>
<keyword evidence="3" id="KW-0813">Transport</keyword>